<accession>A0ABR0E5X6</accession>
<reference evidence="1 2" key="1">
    <citation type="journal article" date="2023" name="G3 (Bethesda)">
        <title>A chromosome-level genome assembly of Zasmidium syzygii isolated from banana leaves.</title>
        <authorList>
            <person name="van Westerhoven A.C."/>
            <person name="Mehrabi R."/>
            <person name="Talebi R."/>
            <person name="Steentjes M.B.F."/>
            <person name="Corcolon B."/>
            <person name="Chong P.A."/>
            <person name="Kema G.H.J."/>
            <person name="Seidl M.F."/>
        </authorList>
    </citation>
    <scope>NUCLEOTIDE SEQUENCE [LARGE SCALE GENOMIC DNA]</scope>
    <source>
        <strain evidence="1 2">P124</strain>
    </source>
</reference>
<comment type="caution">
    <text evidence="1">The sequence shown here is derived from an EMBL/GenBank/DDBJ whole genome shotgun (WGS) entry which is preliminary data.</text>
</comment>
<evidence type="ECO:0000313" key="1">
    <source>
        <dbReference type="EMBL" id="KAK4496835.1"/>
    </source>
</evidence>
<keyword evidence="2" id="KW-1185">Reference proteome</keyword>
<dbReference type="EMBL" id="JAXOVC010000009">
    <property type="protein sequence ID" value="KAK4496835.1"/>
    <property type="molecule type" value="Genomic_DNA"/>
</dbReference>
<name>A0ABR0E5X6_ZASCE</name>
<organism evidence="1 2">
    <name type="scientific">Zasmidium cellare</name>
    <name type="common">Wine cellar mold</name>
    <name type="synonym">Racodium cellare</name>
    <dbReference type="NCBI Taxonomy" id="395010"/>
    <lineage>
        <taxon>Eukaryota</taxon>
        <taxon>Fungi</taxon>
        <taxon>Dikarya</taxon>
        <taxon>Ascomycota</taxon>
        <taxon>Pezizomycotina</taxon>
        <taxon>Dothideomycetes</taxon>
        <taxon>Dothideomycetidae</taxon>
        <taxon>Mycosphaerellales</taxon>
        <taxon>Mycosphaerellaceae</taxon>
        <taxon>Zasmidium</taxon>
    </lineage>
</organism>
<dbReference type="Proteomes" id="UP001305779">
    <property type="component" value="Unassembled WGS sequence"/>
</dbReference>
<proteinExistence type="predicted"/>
<sequence length="360" mass="38293">MGCGMSNAKDGSVQDVQCTDAGKPAGFMILNSMINTSIIFTNIYAAMGDAQTSVNGVMGTFANTFAPIDKSGQKFLHILFDFLALGYASYSSVGARPQSGKPIADDIKDETNAWVTQGLKITHDLTNNEESFNNAADLSEAVNKNIGVWRAAVSSYQSFLFDGSQDSIDALHNLITSGRIMETGARQTLSPAQFLSSLSLCNKGNVPVIFDTGLNCKANGDRPDNGPKDVSAHNWACVDSKFYYIKSAQGREADCTGSVTASHCVDEDFGELDGIDTLDGKTWNGLLGSDLVAAAVNSWLAAGKKNGADLPDVSDGKTLNALYDQDVHAPGLVAIPICSEDEARSNWKQGHMGKNYPCNS</sequence>
<evidence type="ECO:0000313" key="2">
    <source>
        <dbReference type="Proteomes" id="UP001305779"/>
    </source>
</evidence>
<gene>
    <name evidence="1" type="ORF">PRZ48_011284</name>
</gene>
<protein>
    <submittedName>
        <fullName evidence="1">Uncharacterized protein</fullName>
    </submittedName>
</protein>